<sequence length="103" mass="12419">MTFGTQRTHVFQTTGVEYYVAFRCFLKMKFRPKNSVFQWFFSTLPGNIMKDTFRHNKFWSNHFNLMNKLQTETVKIVNSRASFCIALYGLDILILNYFKYIFE</sequence>
<dbReference type="AlphaFoldDB" id="A0A2S2QC28"/>
<protein>
    <submittedName>
        <fullName evidence="1">Uncharacterized protein</fullName>
    </submittedName>
</protein>
<gene>
    <name evidence="1" type="ORF">g.63253</name>
</gene>
<organism evidence="1">
    <name type="scientific">Sipha flava</name>
    <name type="common">yellow sugarcane aphid</name>
    <dbReference type="NCBI Taxonomy" id="143950"/>
    <lineage>
        <taxon>Eukaryota</taxon>
        <taxon>Metazoa</taxon>
        <taxon>Ecdysozoa</taxon>
        <taxon>Arthropoda</taxon>
        <taxon>Hexapoda</taxon>
        <taxon>Insecta</taxon>
        <taxon>Pterygota</taxon>
        <taxon>Neoptera</taxon>
        <taxon>Paraneoptera</taxon>
        <taxon>Hemiptera</taxon>
        <taxon>Sternorrhyncha</taxon>
        <taxon>Aphidomorpha</taxon>
        <taxon>Aphidoidea</taxon>
        <taxon>Aphididae</taxon>
        <taxon>Sipha</taxon>
    </lineage>
</organism>
<accession>A0A2S2QC28</accession>
<name>A0A2S2QC28_9HEMI</name>
<reference evidence="1" key="1">
    <citation type="submission" date="2018-04" db="EMBL/GenBank/DDBJ databases">
        <title>Transcriptome assembly of Sipha flava.</title>
        <authorList>
            <person name="Scully E.D."/>
            <person name="Geib S.M."/>
            <person name="Palmer N.A."/>
            <person name="Koch K."/>
            <person name="Bradshaw J."/>
            <person name="Heng-Moss T."/>
            <person name="Sarath G."/>
        </authorList>
    </citation>
    <scope>NUCLEOTIDE SEQUENCE</scope>
</reference>
<evidence type="ECO:0000313" key="1">
    <source>
        <dbReference type="EMBL" id="MBY74752.1"/>
    </source>
</evidence>
<dbReference type="EMBL" id="GGMS01005549">
    <property type="protein sequence ID" value="MBY74752.1"/>
    <property type="molecule type" value="Transcribed_RNA"/>
</dbReference>
<proteinExistence type="predicted"/>